<evidence type="ECO:0000256" key="13">
    <source>
        <dbReference type="SAM" id="MobiDB-lite"/>
    </source>
</evidence>
<comment type="subcellular location">
    <subcellularLocation>
        <location evidence="1">Nucleus</location>
    </subcellularLocation>
</comment>
<organism evidence="16 17">
    <name type="scientific">Penaeus vannamei</name>
    <name type="common">Whiteleg shrimp</name>
    <name type="synonym">Litopenaeus vannamei</name>
    <dbReference type="NCBI Taxonomy" id="6689"/>
    <lineage>
        <taxon>Eukaryota</taxon>
        <taxon>Metazoa</taxon>
        <taxon>Ecdysozoa</taxon>
        <taxon>Arthropoda</taxon>
        <taxon>Crustacea</taxon>
        <taxon>Multicrustacea</taxon>
        <taxon>Malacostraca</taxon>
        <taxon>Eumalacostraca</taxon>
        <taxon>Eucarida</taxon>
        <taxon>Decapoda</taxon>
        <taxon>Dendrobranchiata</taxon>
        <taxon>Penaeoidea</taxon>
        <taxon>Penaeidae</taxon>
        <taxon>Penaeus</taxon>
    </lineage>
</organism>
<evidence type="ECO:0000256" key="7">
    <source>
        <dbReference type="ARBA" id="ARBA00022833"/>
    </source>
</evidence>
<dbReference type="AlphaFoldDB" id="A0A423TPB5"/>
<dbReference type="GO" id="GO:0007464">
    <property type="term" value="P:R3/R4 cell fate commitment"/>
    <property type="evidence" value="ECO:0007669"/>
    <property type="project" value="UniProtKB-ARBA"/>
</dbReference>
<dbReference type="PANTHER" id="PTHR23110:SF111">
    <property type="entry name" value="LONGITUDINALS LACKING PROTEIN, ISOFORMS F_I_K_T"/>
    <property type="match status" value="1"/>
</dbReference>
<dbReference type="GO" id="GO:0008406">
    <property type="term" value="P:gonad development"/>
    <property type="evidence" value="ECO:0007669"/>
    <property type="project" value="UniProtKB-ARBA"/>
</dbReference>
<evidence type="ECO:0000256" key="8">
    <source>
        <dbReference type="ARBA" id="ARBA00022902"/>
    </source>
</evidence>
<dbReference type="GO" id="GO:0048813">
    <property type="term" value="P:dendrite morphogenesis"/>
    <property type="evidence" value="ECO:0007669"/>
    <property type="project" value="UniProtKB-ARBA"/>
</dbReference>
<feature type="compositionally biased region" description="Polar residues" evidence="13">
    <location>
        <begin position="266"/>
        <end position="275"/>
    </location>
</feature>
<feature type="region of interest" description="Disordered" evidence="13">
    <location>
        <begin position="386"/>
        <end position="446"/>
    </location>
</feature>
<evidence type="ECO:0000256" key="6">
    <source>
        <dbReference type="ARBA" id="ARBA00022782"/>
    </source>
</evidence>
<dbReference type="GO" id="GO:0016199">
    <property type="term" value="P:axon midline choice point recognition"/>
    <property type="evidence" value="ECO:0007669"/>
    <property type="project" value="UniProtKB-ARBA"/>
</dbReference>
<keyword evidence="17" id="KW-1185">Reference proteome</keyword>
<comment type="caution">
    <text evidence="16">The sequence shown here is derived from an EMBL/GenBank/DDBJ whole genome shotgun (WGS) entry which is preliminary data.</text>
</comment>
<feature type="domain" description="BTB" evidence="14">
    <location>
        <begin position="97"/>
        <end position="162"/>
    </location>
</feature>
<reference evidence="16 17" key="1">
    <citation type="submission" date="2018-04" db="EMBL/GenBank/DDBJ databases">
        <authorList>
            <person name="Zhang X."/>
            <person name="Yuan J."/>
            <person name="Li F."/>
            <person name="Xiang J."/>
        </authorList>
    </citation>
    <scope>NUCLEOTIDE SEQUENCE [LARGE SCALE GENOMIC DNA]</scope>
    <source>
        <tissue evidence="16">Muscle</tissue>
    </source>
</reference>
<dbReference type="InterPro" id="IPR013087">
    <property type="entry name" value="Znf_C2H2_type"/>
</dbReference>
<feature type="compositionally biased region" description="Basic and acidic residues" evidence="13">
    <location>
        <begin position="276"/>
        <end position="298"/>
    </location>
</feature>
<comment type="function">
    <text evidence="11">Putative transcription factor required for axon growth and guidance in the central and peripheral nervous systems. Repels CNS axons away from the midline by promoting the expression of the midline repellent sli and its receptor robo.</text>
</comment>
<evidence type="ECO:0000256" key="4">
    <source>
        <dbReference type="ARBA" id="ARBA00022737"/>
    </source>
</evidence>
<keyword evidence="10" id="KW-0539">Nucleus</keyword>
<dbReference type="GO" id="GO:0008270">
    <property type="term" value="F:zinc ion binding"/>
    <property type="evidence" value="ECO:0007669"/>
    <property type="project" value="UniProtKB-KW"/>
</dbReference>
<keyword evidence="9" id="KW-0238">DNA-binding</keyword>
<dbReference type="GO" id="GO:0045476">
    <property type="term" value="P:nurse cell apoptotic process"/>
    <property type="evidence" value="ECO:0007669"/>
    <property type="project" value="UniProtKB-ARBA"/>
</dbReference>
<dbReference type="InterPro" id="IPR051095">
    <property type="entry name" value="Dros_DevTransReg"/>
</dbReference>
<dbReference type="GO" id="GO:0007526">
    <property type="term" value="P:larval somatic muscle development"/>
    <property type="evidence" value="ECO:0007669"/>
    <property type="project" value="UniProtKB-ARBA"/>
</dbReference>
<feature type="compositionally biased region" description="Acidic residues" evidence="13">
    <location>
        <begin position="327"/>
        <end position="337"/>
    </location>
</feature>
<dbReference type="GO" id="GO:0005634">
    <property type="term" value="C:nucleus"/>
    <property type="evidence" value="ECO:0007669"/>
    <property type="project" value="UniProtKB-SubCell"/>
</dbReference>
<dbReference type="OrthoDB" id="6353767at2759"/>
<dbReference type="InterPro" id="IPR000210">
    <property type="entry name" value="BTB/POZ_dom"/>
</dbReference>
<dbReference type="InterPro" id="IPR036236">
    <property type="entry name" value="Znf_C2H2_sf"/>
</dbReference>
<dbReference type="Pfam" id="PF00651">
    <property type="entry name" value="BTB"/>
    <property type="match status" value="1"/>
</dbReference>
<dbReference type="SUPFAM" id="SSF54695">
    <property type="entry name" value="POZ domain"/>
    <property type="match status" value="1"/>
</dbReference>
<dbReference type="SMART" id="SM00225">
    <property type="entry name" value="BTB"/>
    <property type="match status" value="1"/>
</dbReference>
<proteinExistence type="predicted"/>
<gene>
    <name evidence="16" type="ORF">C7M84_002975</name>
</gene>
<evidence type="ECO:0000256" key="2">
    <source>
        <dbReference type="ARBA" id="ARBA00022473"/>
    </source>
</evidence>
<accession>A0A423TPB5</accession>
<keyword evidence="5 12" id="KW-0863">Zinc-finger</keyword>
<dbReference type="InterPro" id="IPR011333">
    <property type="entry name" value="SKP1/BTB/POZ_sf"/>
</dbReference>
<dbReference type="GO" id="GO:0006357">
    <property type="term" value="P:regulation of transcription by RNA polymerase II"/>
    <property type="evidence" value="ECO:0007669"/>
    <property type="project" value="TreeGrafter"/>
</dbReference>
<keyword evidence="7" id="KW-0862">Zinc</keyword>
<feature type="non-terminal residue" evidence="16">
    <location>
        <position position="482"/>
    </location>
</feature>
<evidence type="ECO:0000256" key="1">
    <source>
        <dbReference type="ARBA" id="ARBA00004123"/>
    </source>
</evidence>
<dbReference type="EMBL" id="QCYY01001400">
    <property type="protein sequence ID" value="ROT78311.1"/>
    <property type="molecule type" value="Genomic_DNA"/>
</dbReference>
<evidence type="ECO:0000256" key="5">
    <source>
        <dbReference type="ARBA" id="ARBA00022771"/>
    </source>
</evidence>
<dbReference type="SMART" id="SM00355">
    <property type="entry name" value="ZnF_C2H2"/>
    <property type="match status" value="1"/>
</dbReference>
<feature type="compositionally biased region" description="Basic and acidic residues" evidence="13">
    <location>
        <begin position="316"/>
        <end position="326"/>
    </location>
</feature>
<dbReference type="SUPFAM" id="SSF57667">
    <property type="entry name" value="beta-beta-alpha zinc fingers"/>
    <property type="match status" value="1"/>
</dbReference>
<keyword evidence="6" id="KW-0221">Differentiation</keyword>
<dbReference type="Proteomes" id="UP000283509">
    <property type="component" value="Unassembled WGS sequence"/>
</dbReference>
<feature type="compositionally biased region" description="Low complexity" evidence="13">
    <location>
        <begin position="423"/>
        <end position="435"/>
    </location>
</feature>
<evidence type="ECO:0000256" key="10">
    <source>
        <dbReference type="ARBA" id="ARBA00023242"/>
    </source>
</evidence>
<dbReference type="FunFam" id="3.30.160.60:FF:000045">
    <property type="entry name" value="ZFP69 zinc finger protein B"/>
    <property type="match status" value="1"/>
</dbReference>
<dbReference type="GO" id="GO:0045467">
    <property type="term" value="P:R7 cell development"/>
    <property type="evidence" value="ECO:0007669"/>
    <property type="project" value="UniProtKB-ARBA"/>
</dbReference>
<evidence type="ECO:0000259" key="15">
    <source>
        <dbReference type="PROSITE" id="PS50157"/>
    </source>
</evidence>
<keyword evidence="3" id="KW-0479">Metal-binding</keyword>
<dbReference type="Gene3D" id="3.30.160.60">
    <property type="entry name" value="Classic Zinc Finger"/>
    <property type="match status" value="1"/>
</dbReference>
<evidence type="ECO:0000256" key="3">
    <source>
        <dbReference type="ARBA" id="ARBA00022723"/>
    </source>
</evidence>
<feature type="compositionally biased region" description="Basic and acidic residues" evidence="13">
    <location>
        <begin position="230"/>
        <end position="247"/>
    </location>
</feature>
<keyword evidence="8" id="KW-0524">Neurogenesis</keyword>
<keyword evidence="4" id="KW-0677">Repeat</keyword>
<dbReference type="GO" id="GO:0003677">
    <property type="term" value="F:DNA binding"/>
    <property type="evidence" value="ECO:0007669"/>
    <property type="project" value="UniProtKB-KW"/>
</dbReference>
<evidence type="ECO:0000313" key="17">
    <source>
        <dbReference type="Proteomes" id="UP000283509"/>
    </source>
</evidence>
<protein>
    <submittedName>
        <fullName evidence="16">Broad-complex protein isoform 4</fullName>
    </submittedName>
</protein>
<dbReference type="Gene3D" id="3.30.710.10">
    <property type="entry name" value="Potassium Channel Kv1.1, Chain A"/>
    <property type="match status" value="1"/>
</dbReference>
<keyword evidence="2" id="KW-0217">Developmental protein</keyword>
<dbReference type="GO" id="GO:0035167">
    <property type="term" value="P:larval lymph gland hemopoiesis"/>
    <property type="evidence" value="ECO:0007669"/>
    <property type="project" value="UniProtKB-ARBA"/>
</dbReference>
<dbReference type="PROSITE" id="PS50157">
    <property type="entry name" value="ZINC_FINGER_C2H2_2"/>
    <property type="match status" value="1"/>
</dbReference>
<evidence type="ECO:0000256" key="9">
    <source>
        <dbReference type="ARBA" id="ARBA00023125"/>
    </source>
</evidence>
<feature type="domain" description="C2H2-type" evidence="15">
    <location>
        <begin position="450"/>
        <end position="477"/>
    </location>
</feature>
<evidence type="ECO:0000256" key="12">
    <source>
        <dbReference type="PROSITE-ProRule" id="PRU00042"/>
    </source>
</evidence>
<reference evidence="16 17" key="2">
    <citation type="submission" date="2019-01" db="EMBL/GenBank/DDBJ databases">
        <title>The decoding of complex shrimp genome reveals the adaptation for benthos swimmer, frequently molting mechanism and breeding impact on genome.</title>
        <authorList>
            <person name="Sun Y."/>
            <person name="Gao Y."/>
            <person name="Yu Y."/>
        </authorList>
    </citation>
    <scope>NUCLEOTIDE SEQUENCE [LARGE SCALE GENOMIC DNA]</scope>
    <source>
        <tissue evidence="16">Muscle</tissue>
    </source>
</reference>
<evidence type="ECO:0000256" key="11">
    <source>
        <dbReference type="ARBA" id="ARBA00037382"/>
    </source>
</evidence>
<sequence>MAPSPGAMEISHGAGKRVWEMVLPRNNRATRTPQKEIPGGVLRVGFSSGVVVRLFLFQNVSSLEKKMDSGLLSLKWNNHGSTFFHVLSTIRRKESYCDVTLACDGKFYPVHKLVLSTCSEYFEEIFTRTQCKHPVIVLKDIKHEELEALLNYMYLGEVNVLQADLAGLIKAAECLRIKGLAVPDEAPTSKSATKDSKRSASSRDSSPPHNKRVRHDEDSRRTSISGQNLEDPRSLRESISRESRDIARPNTARLASPSSVEGFANSAFTQSGHNQENNRDSRGPTPDTERQKESRQKEVPQTSSPSHVEVLVQDEPVVKTEVLEEPKAEEENEEDVMNSDNSMAYDQLTSGMQGDGVSESQQSFDPQVLTSQPQTMEELVAQAMPGTSGIQGDSMVGWGAGQAGGGGGDLSRFSLEAFQLEDSQSGSQGSTQQQMGRGGQANAGDDFKPYSCVFCPKRFSRRDNLTLHLRTHTGEKPYQCPH</sequence>
<dbReference type="Pfam" id="PF00096">
    <property type="entry name" value="zf-C2H2"/>
    <property type="match status" value="1"/>
</dbReference>
<dbReference type="PROSITE" id="PS50097">
    <property type="entry name" value="BTB"/>
    <property type="match status" value="1"/>
</dbReference>
<dbReference type="CDD" id="cd18315">
    <property type="entry name" value="BTB_POZ_BAB-like"/>
    <property type="match status" value="1"/>
</dbReference>
<feature type="region of interest" description="Disordered" evidence="13">
    <location>
        <begin position="185"/>
        <end position="337"/>
    </location>
</feature>
<feature type="compositionally biased region" description="Gly residues" evidence="13">
    <location>
        <begin position="398"/>
        <end position="409"/>
    </location>
</feature>
<dbReference type="PANTHER" id="PTHR23110">
    <property type="entry name" value="BTB DOMAIN TRANSCRIPTION FACTOR"/>
    <property type="match status" value="1"/>
</dbReference>
<evidence type="ECO:0000259" key="14">
    <source>
        <dbReference type="PROSITE" id="PS50097"/>
    </source>
</evidence>
<evidence type="ECO:0000313" key="16">
    <source>
        <dbReference type="EMBL" id="ROT78311.1"/>
    </source>
</evidence>
<name>A0A423TPB5_PENVA</name>
<dbReference type="PROSITE" id="PS00028">
    <property type="entry name" value="ZINC_FINGER_C2H2_1"/>
    <property type="match status" value="1"/>
</dbReference>